<feature type="transmembrane region" description="Helical" evidence="6">
    <location>
        <begin position="354"/>
        <end position="375"/>
    </location>
</feature>
<evidence type="ECO:0000313" key="8">
    <source>
        <dbReference type="EMBL" id="PYF41925.1"/>
    </source>
</evidence>
<feature type="transmembrane region" description="Helical" evidence="6">
    <location>
        <begin position="109"/>
        <end position="129"/>
    </location>
</feature>
<feature type="transmembrane region" description="Helical" evidence="6">
    <location>
        <begin position="319"/>
        <end position="342"/>
    </location>
</feature>
<dbReference type="AlphaFoldDB" id="A0A318U6T4"/>
<evidence type="ECO:0000256" key="2">
    <source>
        <dbReference type="ARBA" id="ARBA00022475"/>
    </source>
</evidence>
<dbReference type="PANTHER" id="PTHR33545:SF5">
    <property type="entry name" value="UPF0750 MEMBRANE PROTEIN YITT"/>
    <property type="match status" value="1"/>
</dbReference>
<dbReference type="InterPro" id="IPR019264">
    <property type="entry name" value="DUF2179"/>
</dbReference>
<name>A0A318U6T4_9BACT</name>
<dbReference type="RefSeq" id="WP_110858496.1">
    <property type="nucleotide sequence ID" value="NZ_LS991949.1"/>
</dbReference>
<comment type="caution">
    <text evidence="8">The sequence shown here is derived from an EMBL/GenBank/DDBJ whole genome shotgun (WGS) entry which is preliminary data.</text>
</comment>
<keyword evidence="4 6" id="KW-1133">Transmembrane helix</keyword>
<reference evidence="8 9" key="1">
    <citation type="submission" date="2018-06" db="EMBL/GenBank/DDBJ databases">
        <title>Genomic Encyclopedia of Archaeal and Bacterial Type Strains, Phase II (KMG-II): from individual species to whole genera.</title>
        <authorList>
            <person name="Goeker M."/>
        </authorList>
    </citation>
    <scope>NUCLEOTIDE SEQUENCE [LARGE SCALE GENOMIC DNA]</scope>
    <source>
        <strain evidence="8 9">ATCC 29103</strain>
    </source>
</reference>
<feature type="domain" description="DUF2179" evidence="7">
    <location>
        <begin position="406"/>
        <end position="459"/>
    </location>
</feature>
<proteinExistence type="predicted"/>
<dbReference type="Pfam" id="PF10035">
    <property type="entry name" value="DUF2179"/>
    <property type="match status" value="1"/>
</dbReference>
<accession>A0A318U6T4</accession>
<dbReference type="Proteomes" id="UP000247715">
    <property type="component" value="Unassembled WGS sequence"/>
</dbReference>
<dbReference type="PANTHER" id="PTHR33545">
    <property type="entry name" value="UPF0750 MEMBRANE PROTEIN YITT-RELATED"/>
    <property type="match status" value="1"/>
</dbReference>
<evidence type="ECO:0000259" key="7">
    <source>
        <dbReference type="Pfam" id="PF10035"/>
    </source>
</evidence>
<feature type="transmembrane region" description="Helical" evidence="6">
    <location>
        <begin position="136"/>
        <end position="156"/>
    </location>
</feature>
<evidence type="ECO:0000256" key="1">
    <source>
        <dbReference type="ARBA" id="ARBA00004651"/>
    </source>
</evidence>
<dbReference type="EMBL" id="QKLP01000022">
    <property type="protein sequence ID" value="PYF41925.1"/>
    <property type="molecule type" value="Genomic_DNA"/>
</dbReference>
<evidence type="ECO:0000313" key="9">
    <source>
        <dbReference type="Proteomes" id="UP000247715"/>
    </source>
</evidence>
<feature type="transmembrane region" description="Helical" evidence="6">
    <location>
        <begin position="273"/>
        <end position="292"/>
    </location>
</feature>
<dbReference type="InterPro" id="IPR051461">
    <property type="entry name" value="UPF0750_membrane"/>
</dbReference>
<organism evidence="8 9">
    <name type="scientific">Metamycoplasma alkalescens</name>
    <dbReference type="NCBI Taxonomy" id="45363"/>
    <lineage>
        <taxon>Bacteria</taxon>
        <taxon>Bacillati</taxon>
        <taxon>Mycoplasmatota</taxon>
        <taxon>Mycoplasmoidales</taxon>
        <taxon>Metamycoplasmataceae</taxon>
        <taxon>Metamycoplasma</taxon>
    </lineage>
</organism>
<keyword evidence="2" id="KW-1003">Cell membrane</keyword>
<comment type="subcellular location">
    <subcellularLocation>
        <location evidence="1">Cell membrane</location>
        <topology evidence="1">Multi-pass membrane protein</topology>
    </subcellularLocation>
</comment>
<evidence type="ECO:0000256" key="6">
    <source>
        <dbReference type="SAM" id="Phobius"/>
    </source>
</evidence>
<protein>
    <recommendedName>
        <fullName evidence="7">DUF2179 domain-containing protein</fullName>
    </recommendedName>
</protein>
<gene>
    <name evidence="8" type="ORF">BCF88_1221</name>
</gene>
<evidence type="ECO:0000256" key="3">
    <source>
        <dbReference type="ARBA" id="ARBA00022692"/>
    </source>
</evidence>
<sequence>MSWFKKNKKNKLDGNLEKQNINSEEFKALSIEKKKSRTKKKWLTSSYDINPYGVTFFNVWKKFPKKMLMVFISAIMYNIAIATFLAKAATVATGISAIVQAITLTFSKLAPYFAYIFFALNLPLIIIFWKKNSRLFMVLTTYWLIWQVAFQTLLLIPQVTNIFNKISIYYVNWYSPSNSGVAKEFTNEFKILIPWETYGAYSNSYKNLFQWIGEPWSHNFVSGIHTFDLNDAIQAGASAELGHIKFITQNQFAQLEYFKALIEKGFNNPTWPIIVYVGIGSCMAGIAGGIAWKNSASTSGGDFVVYYLSRVKQKSVGNISLIFAVIFGTIATLIITIVEGVGLSPGKPFNFGALLLRILCSAVYVVIYISFIELINPKYRKIRIEIYTKNPEKIIARFKEINYWHGYNIEKLVGGYTNTETTKIETYALYLEQNLIKNEALLADKNAWVAITRVHKVFGNFNTSKIES</sequence>
<keyword evidence="3 6" id="KW-0812">Transmembrane</keyword>
<dbReference type="GO" id="GO:0005886">
    <property type="term" value="C:plasma membrane"/>
    <property type="evidence" value="ECO:0007669"/>
    <property type="project" value="UniProtKB-SubCell"/>
</dbReference>
<evidence type="ECO:0000256" key="5">
    <source>
        <dbReference type="ARBA" id="ARBA00023136"/>
    </source>
</evidence>
<keyword evidence="5 6" id="KW-0472">Membrane</keyword>
<feature type="transmembrane region" description="Helical" evidence="6">
    <location>
        <begin position="68"/>
        <end position="89"/>
    </location>
</feature>
<evidence type="ECO:0000256" key="4">
    <source>
        <dbReference type="ARBA" id="ARBA00022989"/>
    </source>
</evidence>